<evidence type="ECO:0000256" key="1">
    <source>
        <dbReference type="ARBA" id="ARBA00022741"/>
    </source>
</evidence>
<dbReference type="Gene3D" id="3.40.50.300">
    <property type="entry name" value="P-loop containing nucleotide triphosphate hydrolases"/>
    <property type="match status" value="2"/>
</dbReference>
<dbReference type="RefSeq" id="WP_158036783.1">
    <property type="nucleotide sequence ID" value="NZ_BAAAZV010000020.1"/>
</dbReference>
<dbReference type="PANTHER" id="PTHR11070:SF45">
    <property type="entry name" value="DNA 3'-5' HELICASE"/>
    <property type="match status" value="1"/>
</dbReference>
<evidence type="ECO:0000256" key="7">
    <source>
        <dbReference type="ARBA" id="ARBA00034808"/>
    </source>
</evidence>
<name>A0A7C8BMJ0_9MICO</name>
<accession>A0A7C8BMJ0</accession>
<keyword evidence="4 9" id="KW-0067">ATP-binding</keyword>
<dbReference type="OrthoDB" id="9787585at2"/>
<comment type="caution">
    <text evidence="11">The sequence shown here is derived from an EMBL/GenBank/DDBJ whole genome shotgun (WGS) entry which is preliminary data.</text>
</comment>
<dbReference type="GO" id="GO:0016787">
    <property type="term" value="F:hydrolase activity"/>
    <property type="evidence" value="ECO:0007669"/>
    <property type="project" value="UniProtKB-UniRule"/>
</dbReference>
<dbReference type="GO" id="GO:0003677">
    <property type="term" value="F:DNA binding"/>
    <property type="evidence" value="ECO:0007669"/>
    <property type="project" value="InterPro"/>
</dbReference>
<evidence type="ECO:0000256" key="5">
    <source>
        <dbReference type="ARBA" id="ARBA00023235"/>
    </source>
</evidence>
<dbReference type="InterPro" id="IPR000212">
    <property type="entry name" value="DNA_helicase_UvrD/REP"/>
</dbReference>
<dbReference type="PROSITE" id="PS51198">
    <property type="entry name" value="UVRD_HELICASE_ATP_BIND"/>
    <property type="match status" value="1"/>
</dbReference>
<dbReference type="Pfam" id="PF13245">
    <property type="entry name" value="AAA_19"/>
    <property type="match status" value="1"/>
</dbReference>
<comment type="catalytic activity">
    <reaction evidence="8">
        <text>ATP + H2O = ADP + phosphate + H(+)</text>
        <dbReference type="Rhea" id="RHEA:13065"/>
        <dbReference type="ChEBI" id="CHEBI:15377"/>
        <dbReference type="ChEBI" id="CHEBI:15378"/>
        <dbReference type="ChEBI" id="CHEBI:30616"/>
        <dbReference type="ChEBI" id="CHEBI:43474"/>
        <dbReference type="ChEBI" id="CHEBI:456216"/>
        <dbReference type="EC" id="5.6.2.4"/>
    </reaction>
</comment>
<dbReference type="PANTHER" id="PTHR11070">
    <property type="entry name" value="UVRD / RECB / PCRA DNA HELICASE FAMILY MEMBER"/>
    <property type="match status" value="1"/>
</dbReference>
<keyword evidence="2 9" id="KW-0378">Hydrolase</keyword>
<keyword evidence="3 9" id="KW-0347">Helicase</keyword>
<evidence type="ECO:0000256" key="9">
    <source>
        <dbReference type="PROSITE-ProRule" id="PRU00560"/>
    </source>
</evidence>
<comment type="catalytic activity">
    <reaction evidence="6">
        <text>Couples ATP hydrolysis with the unwinding of duplex DNA by translocating in the 3'-5' direction.</text>
        <dbReference type="EC" id="5.6.2.4"/>
    </reaction>
</comment>
<dbReference type="InterPro" id="IPR014016">
    <property type="entry name" value="UvrD-like_ATP-bd"/>
</dbReference>
<evidence type="ECO:0000256" key="3">
    <source>
        <dbReference type="ARBA" id="ARBA00022806"/>
    </source>
</evidence>
<keyword evidence="1 9" id="KW-0547">Nucleotide-binding</keyword>
<evidence type="ECO:0000313" key="12">
    <source>
        <dbReference type="Proteomes" id="UP000481339"/>
    </source>
</evidence>
<dbReference type="InterPro" id="IPR027417">
    <property type="entry name" value="P-loop_NTPase"/>
</dbReference>
<organism evidence="11 12">
    <name type="scientific">Pseudoclavibacter caeni</name>
    <dbReference type="NCBI Taxonomy" id="908846"/>
    <lineage>
        <taxon>Bacteria</taxon>
        <taxon>Bacillati</taxon>
        <taxon>Actinomycetota</taxon>
        <taxon>Actinomycetes</taxon>
        <taxon>Micrococcales</taxon>
        <taxon>Microbacteriaceae</taxon>
        <taxon>Pseudoclavibacter</taxon>
    </lineage>
</organism>
<feature type="domain" description="UvrD-like helicase ATP-binding" evidence="10">
    <location>
        <begin position="276"/>
        <end position="603"/>
    </location>
</feature>
<reference evidence="11 12" key="1">
    <citation type="submission" date="2019-09" db="EMBL/GenBank/DDBJ databases">
        <title>Phylogeny of genus Pseudoclavibacter and closely related genus.</title>
        <authorList>
            <person name="Li Y."/>
        </authorList>
    </citation>
    <scope>NUCLEOTIDE SEQUENCE [LARGE SCALE GENOMIC DNA]</scope>
    <source>
        <strain evidence="11 12">JCM 16921</strain>
    </source>
</reference>
<dbReference type="AlphaFoldDB" id="A0A7C8BMJ0"/>
<evidence type="ECO:0000256" key="8">
    <source>
        <dbReference type="ARBA" id="ARBA00048988"/>
    </source>
</evidence>
<dbReference type="Pfam" id="PF13361">
    <property type="entry name" value="UvrD_C"/>
    <property type="match status" value="1"/>
</dbReference>
<dbReference type="GO" id="GO:0043138">
    <property type="term" value="F:3'-5' DNA helicase activity"/>
    <property type="evidence" value="ECO:0007669"/>
    <property type="project" value="UniProtKB-EC"/>
</dbReference>
<dbReference type="GO" id="GO:0005829">
    <property type="term" value="C:cytosol"/>
    <property type="evidence" value="ECO:0007669"/>
    <property type="project" value="TreeGrafter"/>
</dbReference>
<dbReference type="EMBL" id="WBKA01000007">
    <property type="protein sequence ID" value="KAB1631367.1"/>
    <property type="molecule type" value="Genomic_DNA"/>
</dbReference>
<dbReference type="Proteomes" id="UP000481339">
    <property type="component" value="Unassembled WGS sequence"/>
</dbReference>
<evidence type="ECO:0000256" key="4">
    <source>
        <dbReference type="ARBA" id="ARBA00022840"/>
    </source>
</evidence>
<dbReference type="GO" id="GO:0005524">
    <property type="term" value="F:ATP binding"/>
    <property type="evidence" value="ECO:0007669"/>
    <property type="project" value="UniProtKB-UniRule"/>
</dbReference>
<dbReference type="GO" id="GO:0000725">
    <property type="term" value="P:recombinational repair"/>
    <property type="evidence" value="ECO:0007669"/>
    <property type="project" value="TreeGrafter"/>
</dbReference>
<evidence type="ECO:0000259" key="10">
    <source>
        <dbReference type="PROSITE" id="PS51198"/>
    </source>
</evidence>
<evidence type="ECO:0000256" key="2">
    <source>
        <dbReference type="ARBA" id="ARBA00022801"/>
    </source>
</evidence>
<dbReference type="SUPFAM" id="SSF52540">
    <property type="entry name" value="P-loop containing nucleoside triphosphate hydrolases"/>
    <property type="match status" value="1"/>
</dbReference>
<proteinExistence type="predicted"/>
<sequence length="745" mass="82337">MTTNIIMTRTSMEFPREQTKKVFSFLQKLATDDSTPGLHIEPMHNPADARARTGRVDQGYRAVLFKLTDSHSQPYYVFAGAYPHDEAIKRARTTVCQVNPVNGLAELVEHEAPTQNVAMSSSSDVRFPGTAVGHAAPEAQRQPLLAEQGITYADLTDRIGIDPAVAASALSATDDDQLQQVIEANGENWQGLALIDLATGLGVEEVVTTYSAQTNESPEPDTVAPTSAVAEQDDQQIIDAMRSQAGGAEFTFIEGEDDPEFRRMLEEGSFQAWRVFLHPTQRRYVDTDYNGPFRLTGGAGTGKTVVLLHRARRLARENPSARIVLTTFTRSLADALQAQLIALDDEILLAEHLGESGVLVRGVDQLVSEVLQRGQGEMSAATQDVLGWPWESARTGTIDRTLSQLAREAIGDDLPTELRSGSFIDAEYEQVILPHRILTEGDYLRVRRPGRGVRLNRRARKGLWGVITAYRSAIHYGQEGIVSFSEGTAIAAEWLRGRREPFVDHLLVDESQDLTPVKFQFLRALVPEGRNDLFLAEDAQQRIYGQPVVLGRWGIKVVGRSRRLRLNYRTTAQNLSFAVRALQGMAYEDLEGEAVTTAEYRSARSGPEVRVLEVGAGHERAEEISRLLREWVKASNVEPSSLAVLIRSRREGDLLADQLARLGSPVTTVRRGDVPATDKPLLMTMHRAKGLEFARVILVGVDPDDPLASMPAQMRADPDRDDAIRKERSLIYVAASRARDVLVVL</sequence>
<dbReference type="InterPro" id="IPR014017">
    <property type="entry name" value="DNA_helicase_UvrD-like_C"/>
</dbReference>
<evidence type="ECO:0000256" key="6">
    <source>
        <dbReference type="ARBA" id="ARBA00034617"/>
    </source>
</evidence>
<feature type="binding site" evidence="9">
    <location>
        <begin position="297"/>
        <end position="304"/>
    </location>
    <ligand>
        <name>ATP</name>
        <dbReference type="ChEBI" id="CHEBI:30616"/>
    </ligand>
</feature>
<evidence type="ECO:0000313" key="11">
    <source>
        <dbReference type="EMBL" id="KAB1631367.1"/>
    </source>
</evidence>
<dbReference type="EC" id="5.6.2.4" evidence="7"/>
<gene>
    <name evidence="11" type="ORF">F8O02_08350</name>
</gene>
<protein>
    <recommendedName>
        <fullName evidence="7">DNA 3'-5' helicase</fullName>
        <ecNumber evidence="7">5.6.2.4</ecNumber>
    </recommendedName>
</protein>
<keyword evidence="5" id="KW-0413">Isomerase</keyword>
<keyword evidence="12" id="KW-1185">Reference proteome</keyword>